<evidence type="ECO:0000256" key="2">
    <source>
        <dbReference type="ARBA" id="ARBA00023125"/>
    </source>
</evidence>
<dbReference type="GO" id="GO:0043565">
    <property type="term" value="F:sequence-specific DNA binding"/>
    <property type="evidence" value="ECO:0007669"/>
    <property type="project" value="InterPro"/>
</dbReference>
<name>A0A6N9TXX0_STRHA</name>
<dbReference type="InterPro" id="IPR018060">
    <property type="entry name" value="HTH_AraC"/>
</dbReference>
<dbReference type="Pfam" id="PF12833">
    <property type="entry name" value="HTH_18"/>
    <property type="match status" value="1"/>
</dbReference>
<evidence type="ECO:0000313" key="7">
    <source>
        <dbReference type="Proteomes" id="UP000471293"/>
    </source>
</evidence>
<evidence type="ECO:0000256" key="1">
    <source>
        <dbReference type="ARBA" id="ARBA00023015"/>
    </source>
</evidence>
<dbReference type="InterPro" id="IPR037923">
    <property type="entry name" value="HTH-like"/>
</dbReference>
<dbReference type="RefSeq" id="WP_164342883.1">
    <property type="nucleotide sequence ID" value="NZ_JAAGLQ010000129.1"/>
</dbReference>
<dbReference type="InterPro" id="IPR050204">
    <property type="entry name" value="AraC_XylS_family_regulators"/>
</dbReference>
<keyword evidence="3" id="KW-0804">Transcription</keyword>
<evidence type="ECO:0000259" key="5">
    <source>
        <dbReference type="PROSITE" id="PS01124"/>
    </source>
</evidence>
<feature type="domain" description="HTH araC/xylS-type" evidence="5">
    <location>
        <begin position="166"/>
        <end position="263"/>
    </location>
</feature>
<dbReference type="InterPro" id="IPR009057">
    <property type="entry name" value="Homeodomain-like_sf"/>
</dbReference>
<dbReference type="EMBL" id="JAAGLQ010000129">
    <property type="protein sequence ID" value="NEA15122.1"/>
    <property type="molecule type" value="Genomic_DNA"/>
</dbReference>
<sequence length="278" mass="31433">MAAPVEVTAWRPRVEGIDEVFHARFADHVYPMHTHDSWTLLVVDEGMVRYDLDHHEHGAPRSVVTLLPPHVPHNGDAVTPDGFRKRVLYLNTGQIDVDLIGRAVDRPVLHDPRLRHRVHQLHLTLARPGDELEAQSRLALVRERLAGHLLDRLGTPPPVRDRRVARELRELLDGHVVEGITLREAARRLHTHHTHLVRAFGREFGMAPHQYLTSRRVDLARRLLLGGMRAPDVAAAAGFYDQSHFSRHFKRVVGTSPGRYARTGPACRRSSAPRTNAA</sequence>
<evidence type="ECO:0000256" key="4">
    <source>
        <dbReference type="SAM" id="MobiDB-lite"/>
    </source>
</evidence>
<protein>
    <submittedName>
        <fullName evidence="6">AraC family transcriptional regulator</fullName>
    </submittedName>
</protein>
<dbReference type="PANTHER" id="PTHR46796:SF2">
    <property type="entry name" value="TRANSCRIPTIONAL REGULATORY PROTEIN"/>
    <property type="match status" value="1"/>
</dbReference>
<dbReference type="InterPro" id="IPR003313">
    <property type="entry name" value="AraC-bd"/>
</dbReference>
<organism evidence="6 7">
    <name type="scientific">Streptomyces halstedii</name>
    <dbReference type="NCBI Taxonomy" id="1944"/>
    <lineage>
        <taxon>Bacteria</taxon>
        <taxon>Bacillati</taxon>
        <taxon>Actinomycetota</taxon>
        <taxon>Actinomycetes</taxon>
        <taxon>Kitasatosporales</taxon>
        <taxon>Streptomycetaceae</taxon>
        <taxon>Streptomyces</taxon>
    </lineage>
</organism>
<dbReference type="GO" id="GO:0003700">
    <property type="term" value="F:DNA-binding transcription factor activity"/>
    <property type="evidence" value="ECO:0007669"/>
    <property type="project" value="InterPro"/>
</dbReference>
<evidence type="ECO:0000313" key="6">
    <source>
        <dbReference type="EMBL" id="NEA15122.1"/>
    </source>
</evidence>
<comment type="caution">
    <text evidence="6">The sequence shown here is derived from an EMBL/GenBank/DDBJ whole genome shotgun (WGS) entry which is preliminary data.</text>
</comment>
<gene>
    <name evidence="6" type="ORF">G3I29_06175</name>
</gene>
<dbReference type="PROSITE" id="PS01124">
    <property type="entry name" value="HTH_ARAC_FAMILY_2"/>
    <property type="match status" value="1"/>
</dbReference>
<keyword evidence="1" id="KW-0805">Transcription regulation</keyword>
<dbReference type="Gene3D" id="1.10.10.60">
    <property type="entry name" value="Homeodomain-like"/>
    <property type="match status" value="1"/>
</dbReference>
<dbReference type="PANTHER" id="PTHR46796">
    <property type="entry name" value="HTH-TYPE TRANSCRIPTIONAL ACTIVATOR RHAS-RELATED"/>
    <property type="match status" value="1"/>
</dbReference>
<reference evidence="6 7" key="1">
    <citation type="submission" date="2020-01" db="EMBL/GenBank/DDBJ databases">
        <title>Insect and environment-associated Actinomycetes.</title>
        <authorList>
            <person name="Currrie C."/>
            <person name="Chevrette M."/>
            <person name="Carlson C."/>
            <person name="Stubbendieck R."/>
            <person name="Wendt-Pienkowski E."/>
        </authorList>
    </citation>
    <scope>NUCLEOTIDE SEQUENCE [LARGE SCALE GENOMIC DNA]</scope>
    <source>
        <strain evidence="6 7">SID11342</strain>
    </source>
</reference>
<dbReference type="Pfam" id="PF02311">
    <property type="entry name" value="AraC_binding"/>
    <property type="match status" value="1"/>
</dbReference>
<feature type="region of interest" description="Disordered" evidence="4">
    <location>
        <begin position="256"/>
        <end position="278"/>
    </location>
</feature>
<evidence type="ECO:0000256" key="3">
    <source>
        <dbReference type="ARBA" id="ARBA00023163"/>
    </source>
</evidence>
<proteinExistence type="predicted"/>
<dbReference type="Proteomes" id="UP000471293">
    <property type="component" value="Unassembled WGS sequence"/>
</dbReference>
<accession>A0A6N9TXX0</accession>
<dbReference type="SMART" id="SM00342">
    <property type="entry name" value="HTH_ARAC"/>
    <property type="match status" value="1"/>
</dbReference>
<dbReference type="SUPFAM" id="SSF51215">
    <property type="entry name" value="Regulatory protein AraC"/>
    <property type="match status" value="1"/>
</dbReference>
<dbReference type="AlphaFoldDB" id="A0A6N9TXX0"/>
<keyword evidence="2" id="KW-0238">DNA-binding</keyword>
<dbReference type="SUPFAM" id="SSF46689">
    <property type="entry name" value="Homeodomain-like"/>
    <property type="match status" value="2"/>
</dbReference>